<gene>
    <name evidence="1" type="ORF">MELLADRAFT_108880</name>
</gene>
<dbReference type="VEuPathDB" id="FungiDB:MELLADRAFT_108880"/>
<dbReference type="HOGENOM" id="CLU_1949302_0_0_1"/>
<accession>F4RUL4</accession>
<keyword evidence="2" id="KW-1185">Reference proteome</keyword>
<evidence type="ECO:0000313" key="2">
    <source>
        <dbReference type="Proteomes" id="UP000001072"/>
    </source>
</evidence>
<dbReference type="RefSeq" id="XP_007412744.1">
    <property type="nucleotide sequence ID" value="XM_007412682.1"/>
</dbReference>
<dbReference type="EMBL" id="GL883121">
    <property type="protein sequence ID" value="EGG03951.1"/>
    <property type="molecule type" value="Genomic_DNA"/>
</dbReference>
<dbReference type="Proteomes" id="UP000001072">
    <property type="component" value="Unassembled WGS sequence"/>
</dbReference>
<name>F4RUL4_MELLP</name>
<organism evidence="2">
    <name type="scientific">Melampsora larici-populina (strain 98AG31 / pathotype 3-4-7)</name>
    <name type="common">Poplar leaf rust fungus</name>
    <dbReference type="NCBI Taxonomy" id="747676"/>
    <lineage>
        <taxon>Eukaryota</taxon>
        <taxon>Fungi</taxon>
        <taxon>Dikarya</taxon>
        <taxon>Basidiomycota</taxon>
        <taxon>Pucciniomycotina</taxon>
        <taxon>Pucciniomycetes</taxon>
        <taxon>Pucciniales</taxon>
        <taxon>Melampsoraceae</taxon>
        <taxon>Melampsora</taxon>
    </lineage>
</organism>
<reference evidence="2" key="1">
    <citation type="journal article" date="2011" name="Proc. Natl. Acad. Sci. U.S.A.">
        <title>Obligate biotrophy features unraveled by the genomic analysis of rust fungi.</title>
        <authorList>
            <person name="Duplessis S."/>
            <person name="Cuomo C.A."/>
            <person name="Lin Y.-C."/>
            <person name="Aerts A."/>
            <person name="Tisserant E."/>
            <person name="Veneault-Fourrey C."/>
            <person name="Joly D.L."/>
            <person name="Hacquard S."/>
            <person name="Amselem J."/>
            <person name="Cantarel B.L."/>
            <person name="Chiu R."/>
            <person name="Coutinho P.M."/>
            <person name="Feau N."/>
            <person name="Field M."/>
            <person name="Frey P."/>
            <person name="Gelhaye E."/>
            <person name="Goldberg J."/>
            <person name="Grabherr M.G."/>
            <person name="Kodira C.D."/>
            <person name="Kohler A."/>
            <person name="Kuees U."/>
            <person name="Lindquist E.A."/>
            <person name="Lucas S.M."/>
            <person name="Mago R."/>
            <person name="Mauceli E."/>
            <person name="Morin E."/>
            <person name="Murat C."/>
            <person name="Pangilinan J.L."/>
            <person name="Park R."/>
            <person name="Pearson M."/>
            <person name="Quesneville H."/>
            <person name="Rouhier N."/>
            <person name="Sakthikumar S."/>
            <person name="Salamov A.A."/>
            <person name="Schmutz J."/>
            <person name="Selles B."/>
            <person name="Shapiro H."/>
            <person name="Tanguay P."/>
            <person name="Tuskan G.A."/>
            <person name="Henrissat B."/>
            <person name="Van de Peer Y."/>
            <person name="Rouze P."/>
            <person name="Ellis J.G."/>
            <person name="Dodds P.N."/>
            <person name="Schein J.E."/>
            <person name="Zhong S."/>
            <person name="Hamelin R.C."/>
            <person name="Grigoriev I.V."/>
            <person name="Szabo L.J."/>
            <person name="Martin F."/>
        </authorList>
    </citation>
    <scope>NUCLEOTIDE SEQUENCE [LARGE SCALE GENOMIC DNA]</scope>
    <source>
        <strain evidence="2">98AG31 / pathotype 3-4-7</strain>
    </source>
</reference>
<proteinExistence type="predicted"/>
<dbReference type="KEGG" id="mlr:MELLADRAFT_108880"/>
<dbReference type="GeneID" id="18923593"/>
<evidence type="ECO:0000313" key="1">
    <source>
        <dbReference type="EMBL" id="EGG03951.1"/>
    </source>
</evidence>
<dbReference type="AlphaFoldDB" id="F4RUL4"/>
<sequence length="129" mass="14364">MTTTYSTSGTPLTPNEHGTTILNITLHPTKFLIRPAGNVLKAYPEKENMAETSKNISNVRTRRLTDPLPLSWDSAAAWCNQDNNSSGAHLERARTDVIFQAESRELQIGLTMAIQMALIHSKQTLIFLK</sequence>
<dbReference type="InParanoid" id="F4RUL4"/>
<protein>
    <submittedName>
        <fullName evidence="1">Uncharacterized protein</fullName>
    </submittedName>
</protein>